<dbReference type="AlphaFoldDB" id="A0AAE0B395"/>
<reference evidence="1" key="1">
    <citation type="journal article" date="2023" name="Plant J.">
        <title>Genome sequences and population genomics provide insights into the demographic history, inbreeding, and mutation load of two 'living fossil' tree species of Dipteronia.</title>
        <authorList>
            <person name="Feng Y."/>
            <person name="Comes H.P."/>
            <person name="Chen J."/>
            <person name="Zhu S."/>
            <person name="Lu R."/>
            <person name="Zhang X."/>
            <person name="Li P."/>
            <person name="Qiu J."/>
            <person name="Olsen K.M."/>
            <person name="Qiu Y."/>
        </authorList>
    </citation>
    <scope>NUCLEOTIDE SEQUENCE</scope>
    <source>
        <strain evidence="1">NBL</strain>
    </source>
</reference>
<sequence>MDPLLLAVILIFWNWGIVSLKTTAMLIRSGREPLAMVFALIIHGEDRMKLGILLKWQKYLKGASVCGGYRVEKGKSNGVVGMGKLGRMILLVEILEIAPKMLVVELKVVVGIGVGGAGVKFEKLH</sequence>
<evidence type="ECO:0000313" key="1">
    <source>
        <dbReference type="EMBL" id="KAK3229241.1"/>
    </source>
</evidence>
<comment type="caution">
    <text evidence="1">The sequence shown here is derived from an EMBL/GenBank/DDBJ whole genome shotgun (WGS) entry which is preliminary data.</text>
</comment>
<dbReference type="Proteomes" id="UP001281410">
    <property type="component" value="Unassembled WGS sequence"/>
</dbReference>
<proteinExistence type="predicted"/>
<accession>A0AAE0B395</accession>
<evidence type="ECO:0000313" key="2">
    <source>
        <dbReference type="Proteomes" id="UP001281410"/>
    </source>
</evidence>
<keyword evidence="2" id="KW-1185">Reference proteome</keyword>
<dbReference type="EMBL" id="JANJYJ010000001">
    <property type="protein sequence ID" value="KAK3229241.1"/>
    <property type="molecule type" value="Genomic_DNA"/>
</dbReference>
<name>A0AAE0B395_9ROSI</name>
<protein>
    <submittedName>
        <fullName evidence="1">Uncharacterized protein</fullName>
    </submittedName>
</protein>
<organism evidence="1 2">
    <name type="scientific">Dipteronia sinensis</name>
    <dbReference type="NCBI Taxonomy" id="43782"/>
    <lineage>
        <taxon>Eukaryota</taxon>
        <taxon>Viridiplantae</taxon>
        <taxon>Streptophyta</taxon>
        <taxon>Embryophyta</taxon>
        <taxon>Tracheophyta</taxon>
        <taxon>Spermatophyta</taxon>
        <taxon>Magnoliopsida</taxon>
        <taxon>eudicotyledons</taxon>
        <taxon>Gunneridae</taxon>
        <taxon>Pentapetalae</taxon>
        <taxon>rosids</taxon>
        <taxon>malvids</taxon>
        <taxon>Sapindales</taxon>
        <taxon>Sapindaceae</taxon>
        <taxon>Hippocastanoideae</taxon>
        <taxon>Acereae</taxon>
        <taxon>Dipteronia</taxon>
    </lineage>
</organism>
<gene>
    <name evidence="1" type="ORF">Dsin_001122</name>
</gene>